<protein>
    <submittedName>
        <fullName evidence="2">Uncharacterized protein</fullName>
    </submittedName>
</protein>
<feature type="compositionally biased region" description="Polar residues" evidence="1">
    <location>
        <begin position="7"/>
        <end position="22"/>
    </location>
</feature>
<accession>A0A6J7WU63</accession>
<proteinExistence type="predicted"/>
<organism evidence="2">
    <name type="scientific">uncultured Caudovirales phage</name>
    <dbReference type="NCBI Taxonomy" id="2100421"/>
    <lineage>
        <taxon>Viruses</taxon>
        <taxon>Duplodnaviria</taxon>
        <taxon>Heunggongvirae</taxon>
        <taxon>Uroviricota</taxon>
        <taxon>Caudoviricetes</taxon>
        <taxon>Peduoviridae</taxon>
        <taxon>Maltschvirus</taxon>
        <taxon>Maltschvirus maltsch</taxon>
    </lineage>
</organism>
<gene>
    <name evidence="2" type="ORF">UFOVP236_39</name>
</gene>
<feature type="region of interest" description="Disordered" evidence="1">
    <location>
        <begin position="1"/>
        <end position="22"/>
    </location>
</feature>
<dbReference type="EMBL" id="LR798284">
    <property type="protein sequence ID" value="CAB5220368.1"/>
    <property type="molecule type" value="Genomic_DNA"/>
</dbReference>
<name>A0A6J7WU63_9CAUD</name>
<evidence type="ECO:0000313" key="2">
    <source>
        <dbReference type="EMBL" id="CAB5220368.1"/>
    </source>
</evidence>
<evidence type="ECO:0000256" key="1">
    <source>
        <dbReference type="SAM" id="MobiDB-lite"/>
    </source>
</evidence>
<sequence length="108" mass="10435">MAFKSLATPNIGTSGSPTAVTPTVSSGNTATLIGLSLANTTSANITVSAKLAKSGGTSAFLVKDATILPGGALVIVGGDQKVVLEAGDSVTSYASASNSADAVVSYLS</sequence>
<reference evidence="2" key="1">
    <citation type="submission" date="2020-05" db="EMBL/GenBank/DDBJ databases">
        <authorList>
            <person name="Chiriac C."/>
            <person name="Salcher M."/>
            <person name="Ghai R."/>
            <person name="Kavagutti S V."/>
        </authorList>
    </citation>
    <scope>NUCLEOTIDE SEQUENCE</scope>
</reference>